<dbReference type="OrthoDB" id="9785276at2"/>
<evidence type="ECO:0000256" key="3">
    <source>
        <dbReference type="ARBA" id="ARBA00022630"/>
    </source>
</evidence>
<dbReference type="Gene3D" id="3.50.50.60">
    <property type="entry name" value="FAD/NAD(P)-binding domain"/>
    <property type="match status" value="1"/>
</dbReference>
<dbReference type="InterPro" id="IPR007867">
    <property type="entry name" value="GMC_OxRtase_C"/>
</dbReference>
<organism evidence="9 10">
    <name type="scientific">Cupriavidus pauculus</name>
    <dbReference type="NCBI Taxonomy" id="82633"/>
    <lineage>
        <taxon>Bacteria</taxon>
        <taxon>Pseudomonadati</taxon>
        <taxon>Pseudomonadota</taxon>
        <taxon>Betaproteobacteria</taxon>
        <taxon>Burkholderiales</taxon>
        <taxon>Burkholderiaceae</taxon>
        <taxon>Cupriavidus</taxon>
    </lineage>
</organism>
<dbReference type="Pfam" id="PF05199">
    <property type="entry name" value="GMC_oxred_C"/>
    <property type="match status" value="1"/>
</dbReference>
<evidence type="ECO:0000313" key="9">
    <source>
        <dbReference type="EMBL" id="PLQ02079.1"/>
    </source>
</evidence>
<evidence type="ECO:0000256" key="5">
    <source>
        <dbReference type="PIRSR" id="PIRSR000137-2"/>
    </source>
</evidence>
<dbReference type="PANTHER" id="PTHR11552:SF147">
    <property type="entry name" value="CHOLINE DEHYDROGENASE, MITOCHONDRIAL"/>
    <property type="match status" value="1"/>
</dbReference>
<protein>
    <submittedName>
        <fullName evidence="9">GMC family oxidoreductase</fullName>
    </submittedName>
</protein>
<dbReference type="GO" id="GO:0050660">
    <property type="term" value="F:flavin adenine dinucleotide binding"/>
    <property type="evidence" value="ECO:0007669"/>
    <property type="project" value="InterPro"/>
</dbReference>
<feature type="domain" description="Glucose-methanol-choline oxidoreductase N-terminal" evidence="8">
    <location>
        <begin position="267"/>
        <end position="281"/>
    </location>
</feature>
<gene>
    <name evidence="9" type="ORF">CYJ10_01885</name>
</gene>
<dbReference type="Proteomes" id="UP000234341">
    <property type="component" value="Unassembled WGS sequence"/>
</dbReference>
<evidence type="ECO:0000256" key="4">
    <source>
        <dbReference type="ARBA" id="ARBA00022827"/>
    </source>
</evidence>
<evidence type="ECO:0000256" key="1">
    <source>
        <dbReference type="ARBA" id="ARBA00001974"/>
    </source>
</evidence>
<feature type="domain" description="Glucose-methanol-choline oxidoreductase N-terminal" evidence="7">
    <location>
        <begin position="83"/>
        <end position="106"/>
    </location>
</feature>
<dbReference type="AlphaFoldDB" id="A0A2N5CIN1"/>
<proteinExistence type="inferred from homology"/>
<comment type="cofactor">
    <cofactor evidence="1 5">
        <name>FAD</name>
        <dbReference type="ChEBI" id="CHEBI:57692"/>
    </cofactor>
</comment>
<feature type="binding site" evidence="5">
    <location>
        <position position="232"/>
    </location>
    <ligand>
        <name>FAD</name>
        <dbReference type="ChEBI" id="CHEBI:57692"/>
    </ligand>
</feature>
<evidence type="ECO:0000256" key="2">
    <source>
        <dbReference type="ARBA" id="ARBA00010790"/>
    </source>
</evidence>
<dbReference type="InterPro" id="IPR036188">
    <property type="entry name" value="FAD/NAD-bd_sf"/>
</dbReference>
<dbReference type="PROSITE" id="PS00624">
    <property type="entry name" value="GMC_OXRED_2"/>
    <property type="match status" value="1"/>
</dbReference>
<dbReference type="PROSITE" id="PS00623">
    <property type="entry name" value="GMC_OXRED_1"/>
    <property type="match status" value="1"/>
</dbReference>
<dbReference type="InterPro" id="IPR012132">
    <property type="entry name" value="GMC_OxRdtase"/>
</dbReference>
<dbReference type="GO" id="GO:0016614">
    <property type="term" value="F:oxidoreductase activity, acting on CH-OH group of donors"/>
    <property type="evidence" value="ECO:0007669"/>
    <property type="project" value="InterPro"/>
</dbReference>
<dbReference type="InterPro" id="IPR000172">
    <property type="entry name" value="GMC_OxRdtase_N"/>
</dbReference>
<dbReference type="PIRSF" id="PIRSF000137">
    <property type="entry name" value="Alcohol_oxidase"/>
    <property type="match status" value="1"/>
</dbReference>
<evidence type="ECO:0000256" key="6">
    <source>
        <dbReference type="RuleBase" id="RU003968"/>
    </source>
</evidence>
<keyword evidence="4 5" id="KW-0274">FAD</keyword>
<evidence type="ECO:0000259" key="8">
    <source>
        <dbReference type="PROSITE" id="PS00624"/>
    </source>
</evidence>
<dbReference type="STRING" id="82633.GCA_000974605_04206"/>
<evidence type="ECO:0000313" key="10">
    <source>
        <dbReference type="Proteomes" id="UP000234341"/>
    </source>
</evidence>
<comment type="caution">
    <text evidence="9">The sequence shown here is derived from an EMBL/GenBank/DDBJ whole genome shotgun (WGS) entry which is preliminary data.</text>
</comment>
<evidence type="ECO:0000259" key="7">
    <source>
        <dbReference type="PROSITE" id="PS00623"/>
    </source>
</evidence>
<sequence>METTFDYLVVGAGSAGCALAGRLADSGNDTIALLETGAHDHHVLVRTPAGCAAMLPRAGARNYGYLTAPQPELGGRRGYQPRGRGLGGSSSINAMIYMRGRPADYDWWAAAGCDGWSWDDVLPYFRRAECNERVAGHDDDPLHGGTGPLHVSDLRSPNPFGQHFIDAAQHAGIVRNDDFNGEEQEGVGWYQVTQHNGERWNAARAYLHGGNARDGSCNGGRSHLHVMTGTQVLRILFEKRRAVGVLAWRDGQEVVLRARREVIVSAGAFGSPQLLMASGVGPAAHLREHGIDVVHDLPGVGGNLQDHLDTILHKRVPASDLFGISLGGARRLVAELLRYRRERTGMMTSNFAEAGAFVRSRPDLAEPDLQLHFVVGMADNHMRRINLGHGYSCHVCVLRPRSRGEVRLASADMRQAPRIDPRYLSDPQDMASMLEGLRIVRRIFMQAPLAVFGGRELYSETLRLDGSDDEAACEMIRRHADTIYHPVGTCRMGMDALAVVDPQLRVRGVEGLRVVDASIMPTLVGGNTNAPAIMIGERAHDLIRYAPHVTLRIREAAVAD</sequence>
<dbReference type="EMBL" id="PJRP01000001">
    <property type="protein sequence ID" value="PLQ02079.1"/>
    <property type="molecule type" value="Genomic_DNA"/>
</dbReference>
<dbReference type="PANTHER" id="PTHR11552">
    <property type="entry name" value="GLUCOSE-METHANOL-CHOLINE GMC OXIDOREDUCTASE"/>
    <property type="match status" value="1"/>
</dbReference>
<dbReference type="SUPFAM" id="SSF51905">
    <property type="entry name" value="FAD/NAD(P)-binding domain"/>
    <property type="match status" value="1"/>
</dbReference>
<dbReference type="Gene3D" id="3.30.560.10">
    <property type="entry name" value="Glucose Oxidase, domain 3"/>
    <property type="match status" value="1"/>
</dbReference>
<name>A0A2N5CIN1_9BURK</name>
<reference evidence="9 10" key="1">
    <citation type="submission" date="2017-12" db="EMBL/GenBank/DDBJ databases">
        <title>Genome sequence of the active heterotrophic nitrifier-denitrifier, Cupriavidus pauculus UM1.</title>
        <authorList>
            <person name="Putonti C."/>
            <person name="Castignetti D."/>
        </authorList>
    </citation>
    <scope>NUCLEOTIDE SEQUENCE [LARGE SCALE GENOMIC DNA]</scope>
    <source>
        <strain evidence="9 10">UM1</strain>
    </source>
</reference>
<dbReference type="RefSeq" id="WP_101679874.1">
    <property type="nucleotide sequence ID" value="NZ_PJRP01000001.1"/>
</dbReference>
<keyword evidence="3 6" id="KW-0285">Flavoprotein</keyword>
<dbReference type="Pfam" id="PF00732">
    <property type="entry name" value="GMC_oxred_N"/>
    <property type="match status" value="1"/>
</dbReference>
<accession>A0A2N5CIN1</accession>
<dbReference type="SUPFAM" id="SSF54373">
    <property type="entry name" value="FAD-linked reductases, C-terminal domain"/>
    <property type="match status" value="1"/>
</dbReference>
<comment type="similarity">
    <text evidence="2 6">Belongs to the GMC oxidoreductase family.</text>
</comment>